<dbReference type="InterPro" id="IPR029069">
    <property type="entry name" value="HotDog_dom_sf"/>
</dbReference>
<reference evidence="2 3" key="1">
    <citation type="submission" date="2018-01" db="EMBL/GenBank/DDBJ databases">
        <authorList>
            <person name="Clerissi C."/>
        </authorList>
    </citation>
    <scope>NUCLEOTIDE SEQUENCE [LARGE SCALE GENOMIC DNA]</scope>
    <source>
        <strain evidence="2">Cupriavidus taiwanensis STM 8556</strain>
    </source>
</reference>
<evidence type="ECO:0000259" key="1">
    <source>
        <dbReference type="Pfam" id="PF01575"/>
    </source>
</evidence>
<name>A0A976AV87_9BURK</name>
<evidence type="ECO:0000313" key="3">
    <source>
        <dbReference type="Proteomes" id="UP000256952"/>
    </source>
</evidence>
<proteinExistence type="predicted"/>
<dbReference type="PANTHER" id="PTHR43437:SF3">
    <property type="entry name" value="HYDROXYACYL-THIOESTER DEHYDRATASE TYPE 2, MITOCHONDRIAL"/>
    <property type="match status" value="1"/>
</dbReference>
<dbReference type="RefSeq" id="WP_116330907.1">
    <property type="nucleotide sequence ID" value="NZ_LT992559.1"/>
</dbReference>
<dbReference type="PANTHER" id="PTHR43437">
    <property type="entry name" value="HYDROXYACYL-THIOESTER DEHYDRATASE TYPE 2, MITOCHONDRIAL-RELATED"/>
    <property type="match status" value="1"/>
</dbReference>
<dbReference type="CDD" id="cd03449">
    <property type="entry name" value="R_hydratase"/>
    <property type="match status" value="1"/>
</dbReference>
<dbReference type="AlphaFoldDB" id="A0A976AV87"/>
<accession>A0A976AV87</accession>
<dbReference type="EMBL" id="OFTH01000015">
    <property type="protein sequence ID" value="SOZ56461.1"/>
    <property type="molecule type" value="Genomic_DNA"/>
</dbReference>
<dbReference type="GO" id="GO:0006633">
    <property type="term" value="P:fatty acid biosynthetic process"/>
    <property type="evidence" value="ECO:0007669"/>
    <property type="project" value="TreeGrafter"/>
</dbReference>
<feature type="domain" description="MaoC-like" evidence="1">
    <location>
        <begin position="6"/>
        <end position="89"/>
    </location>
</feature>
<evidence type="ECO:0000313" key="2">
    <source>
        <dbReference type="EMBL" id="SOZ56461.1"/>
    </source>
</evidence>
<dbReference type="Gene3D" id="3.10.129.10">
    <property type="entry name" value="Hotdog Thioesterase"/>
    <property type="match status" value="2"/>
</dbReference>
<comment type="caution">
    <text evidence="2">The sequence shown here is derived from an EMBL/GenBank/DDBJ whole genome shotgun (WGS) entry which is preliminary data.</text>
</comment>
<dbReference type="InterPro" id="IPR050965">
    <property type="entry name" value="UPF0336/Enoyl-CoA_hydratase"/>
</dbReference>
<dbReference type="Proteomes" id="UP000256952">
    <property type="component" value="Chromosome CBM2613_a"/>
</dbReference>
<organism evidence="2 3">
    <name type="scientific">Cupriavidus taiwanensis</name>
    <dbReference type="NCBI Taxonomy" id="164546"/>
    <lineage>
        <taxon>Bacteria</taxon>
        <taxon>Pseudomonadati</taxon>
        <taxon>Pseudomonadota</taxon>
        <taxon>Betaproteobacteria</taxon>
        <taxon>Burkholderiales</taxon>
        <taxon>Burkholderiaceae</taxon>
        <taxon>Cupriavidus</taxon>
    </lineage>
</organism>
<feature type="domain" description="MaoC-like" evidence="1">
    <location>
        <begin position="164"/>
        <end position="253"/>
    </location>
</feature>
<dbReference type="SUPFAM" id="SSF54637">
    <property type="entry name" value="Thioesterase/thiol ester dehydrase-isomerase"/>
    <property type="match status" value="2"/>
</dbReference>
<gene>
    <name evidence="2" type="ORF">CBM2613_A220180</name>
</gene>
<dbReference type="GO" id="GO:0019171">
    <property type="term" value="F:(3R)-hydroxyacyl-[acyl-carrier-protein] dehydratase activity"/>
    <property type="evidence" value="ECO:0007669"/>
    <property type="project" value="TreeGrafter"/>
</dbReference>
<protein>
    <submittedName>
        <fullName evidence="2">Oxidoreductase</fullName>
    </submittedName>
</protein>
<sequence length="294" mass="30557">MHDDDPPRVLSQRDFDCFAALSRDDNPIHCDPAFARGTHFGATVAHGMLLFSLLCAHSARQLPRPALPVAQTLMFPAPAFVGDAVQFALSAQPAPAGLAAYATTVSCVGGPGQAPRVTAVGESRWLADASPAALPGQSAGADPVAQDGDGALYGLRPGQQAASARVFTSADLDEYIALTGDANPFHADPGFARARGFAGPVVPLPLLAGMFSDLLGTRLPGRGTGWMKQSLRLAAPARLDEPLTARVRIVRLRADKDLVNLASVVTGADGRVLVQGESLVLVRNLADKAADRAA</sequence>
<dbReference type="Pfam" id="PF01575">
    <property type="entry name" value="MaoC_dehydratas"/>
    <property type="match status" value="2"/>
</dbReference>
<dbReference type="InterPro" id="IPR002539">
    <property type="entry name" value="MaoC-like_dom"/>
</dbReference>